<dbReference type="InterPro" id="IPR006343">
    <property type="entry name" value="DnaB/C_C"/>
</dbReference>
<dbReference type="Proteomes" id="UP000622653">
    <property type="component" value="Unassembled WGS sequence"/>
</dbReference>
<dbReference type="Pfam" id="PF13730">
    <property type="entry name" value="HTH_36"/>
    <property type="match status" value="1"/>
</dbReference>
<dbReference type="PANTHER" id="PTHR37293">
    <property type="entry name" value="PHAGE REPLICATION PROTEIN-RELATED"/>
    <property type="match status" value="1"/>
</dbReference>
<comment type="caution">
    <text evidence="4">The sequence shown here is derived from an EMBL/GenBank/DDBJ whole genome shotgun (WGS) entry which is preliminary data.</text>
</comment>
<dbReference type="Gene3D" id="1.10.10.10">
    <property type="entry name" value="Winged helix-like DNA-binding domain superfamily/Winged helix DNA-binding domain"/>
    <property type="match status" value="1"/>
</dbReference>
<proteinExistence type="inferred from homology"/>
<protein>
    <submittedName>
        <fullName evidence="4">DnaD domain protein</fullName>
    </submittedName>
</protein>
<keyword evidence="5" id="KW-1185">Reference proteome</keyword>
<evidence type="ECO:0000256" key="2">
    <source>
        <dbReference type="SAM" id="MobiDB-lite"/>
    </source>
</evidence>
<feature type="domain" description="DnaB/C C-terminal" evidence="3">
    <location>
        <begin position="112"/>
        <end position="180"/>
    </location>
</feature>
<evidence type="ECO:0000256" key="1">
    <source>
        <dbReference type="ARBA" id="ARBA00093462"/>
    </source>
</evidence>
<dbReference type="RefSeq" id="WP_194561845.1">
    <property type="nucleotide sequence ID" value="NZ_JADKPV010000001.1"/>
</dbReference>
<dbReference type="Pfam" id="PF07261">
    <property type="entry name" value="DnaB_2"/>
    <property type="match status" value="1"/>
</dbReference>
<evidence type="ECO:0000313" key="4">
    <source>
        <dbReference type="EMBL" id="MBF4500404.1"/>
    </source>
</evidence>
<dbReference type="SUPFAM" id="SSF158499">
    <property type="entry name" value="DnaD domain-like"/>
    <property type="match status" value="1"/>
</dbReference>
<accession>A0A8J7KKS5</accession>
<dbReference type="EMBL" id="JADKPV010000001">
    <property type="protein sequence ID" value="MBF4500404.1"/>
    <property type="molecule type" value="Genomic_DNA"/>
</dbReference>
<dbReference type="PANTHER" id="PTHR37293:SF5">
    <property type="entry name" value="DNA REPLICATION PROTEIN"/>
    <property type="match status" value="1"/>
</dbReference>
<sequence>MKIETEGIMKYGYGIVPKAIMRDQQLSIEAKAIYAYLATYSNAAGEAFPPVEQVCDDLNISRQRLKKHREDLEARGYLTTFRKRKEVGFTNNIYRLNMIVKKKKPQHDSIYQLYKQHKLLPPSPETNDALHKWIEKVGADIVSLAIKRTAEYSRYWNYTKSILEDWEQKGLTTVEEVKEEIKRSKMTYGRNNNTYSNRREERLPSWWQEAKEETSQPTMTKEEINQLRNELMEELGTKPKK</sequence>
<evidence type="ECO:0000259" key="3">
    <source>
        <dbReference type="Pfam" id="PF07261"/>
    </source>
</evidence>
<name>A0A8J7KKS5_9BACL</name>
<feature type="compositionally biased region" description="Basic and acidic residues" evidence="2">
    <location>
        <begin position="197"/>
        <end position="223"/>
    </location>
</feature>
<dbReference type="Gene3D" id="1.10.10.630">
    <property type="entry name" value="DnaD domain-like"/>
    <property type="match status" value="1"/>
</dbReference>
<evidence type="ECO:0000313" key="5">
    <source>
        <dbReference type="Proteomes" id="UP000622653"/>
    </source>
</evidence>
<dbReference type="AlphaFoldDB" id="A0A8J7KKS5"/>
<dbReference type="InterPro" id="IPR053162">
    <property type="entry name" value="DnaD"/>
</dbReference>
<feature type="region of interest" description="Disordered" evidence="2">
    <location>
        <begin position="189"/>
        <end position="223"/>
    </location>
</feature>
<dbReference type="NCBIfam" id="TIGR01446">
    <property type="entry name" value="DnaD_dom"/>
    <property type="match status" value="1"/>
</dbReference>
<comment type="similarity">
    <text evidence="1">Belongs to the DnaB/DnaD family.</text>
</comment>
<dbReference type="InterPro" id="IPR034829">
    <property type="entry name" value="DnaD-like_sf"/>
</dbReference>
<organism evidence="4 5">
    <name type="scientific">Savagea serpentis</name>
    <dbReference type="NCBI Taxonomy" id="2785297"/>
    <lineage>
        <taxon>Bacteria</taxon>
        <taxon>Bacillati</taxon>
        <taxon>Bacillota</taxon>
        <taxon>Bacilli</taxon>
        <taxon>Bacillales</taxon>
        <taxon>Caryophanaceae</taxon>
        <taxon>Savagea</taxon>
    </lineage>
</organism>
<dbReference type="InterPro" id="IPR036388">
    <property type="entry name" value="WH-like_DNA-bd_sf"/>
</dbReference>
<reference evidence="4" key="1">
    <citation type="submission" date="2020-11" db="EMBL/GenBank/DDBJ databases">
        <title>Multidrug resistant novel bacterium Savagea serpentis sp. nov., isolated from the scats of a vine snake (Ahaetulla nasuta).</title>
        <authorList>
            <person name="Venkata Ramana V."/>
            <person name="Vikas Patil S."/>
            <person name="Yogita Lugani V."/>
        </authorList>
    </citation>
    <scope>NUCLEOTIDE SEQUENCE</scope>
    <source>
        <strain evidence="4">SN6</strain>
    </source>
</reference>
<gene>
    <name evidence="4" type="ORF">IRY55_03420</name>
</gene>